<evidence type="ECO:0000256" key="1">
    <source>
        <dbReference type="ARBA" id="ARBA00004141"/>
    </source>
</evidence>
<dbReference type="KEGG" id="psic:J4E96_04305"/>
<evidence type="ECO:0000256" key="2">
    <source>
        <dbReference type="ARBA" id="ARBA00009399"/>
    </source>
</evidence>
<dbReference type="Pfam" id="PF04138">
    <property type="entry name" value="GtrA_DPMS_TM"/>
    <property type="match status" value="1"/>
</dbReference>
<dbReference type="AlphaFoldDB" id="A0A8A4ZI94"/>
<accession>A0A8A4ZI94</accession>
<sequence>MSQPSDAQAGQPPAGMVGALGPLFSLVKDQRIAFLLVGAINTLVGTGWFVLFQLTVGTRYGYMASLGCAHVAAVLCAFVLYRRFVFRVRGHVWLDLARFEVVNLTALGINAAFLPLLVEAFGVPPIPAQLLITTVTMFVSWFGHRGFSFRRPPVLDPKPHSSTGATP</sequence>
<evidence type="ECO:0000313" key="8">
    <source>
        <dbReference type="EMBL" id="QTE30236.1"/>
    </source>
</evidence>
<feature type="domain" description="GtrA/DPMS transmembrane" evidence="7">
    <location>
        <begin position="34"/>
        <end position="149"/>
    </location>
</feature>
<protein>
    <submittedName>
        <fullName evidence="8">GtrA family protein</fullName>
    </submittedName>
</protein>
<evidence type="ECO:0000256" key="5">
    <source>
        <dbReference type="ARBA" id="ARBA00023136"/>
    </source>
</evidence>
<evidence type="ECO:0000259" key="7">
    <source>
        <dbReference type="Pfam" id="PF04138"/>
    </source>
</evidence>
<evidence type="ECO:0000256" key="4">
    <source>
        <dbReference type="ARBA" id="ARBA00022989"/>
    </source>
</evidence>
<dbReference type="EMBL" id="CP071868">
    <property type="protein sequence ID" value="QTE30236.1"/>
    <property type="molecule type" value="Genomic_DNA"/>
</dbReference>
<dbReference type="GO" id="GO:0000271">
    <property type="term" value="P:polysaccharide biosynthetic process"/>
    <property type="evidence" value="ECO:0007669"/>
    <property type="project" value="InterPro"/>
</dbReference>
<comment type="similarity">
    <text evidence="2">Belongs to the GtrA family.</text>
</comment>
<reference evidence="8" key="1">
    <citation type="submission" date="2021-03" db="EMBL/GenBank/DDBJ databases">
        <title>Pengzhenrongella sicca gen. nov., sp. nov., a new member of suborder Micrococcineae isolated from High-Arctic tundra soil.</title>
        <authorList>
            <person name="Peng F."/>
        </authorList>
    </citation>
    <scope>NUCLEOTIDE SEQUENCE</scope>
    <source>
        <strain evidence="8">LRZ-2</strain>
    </source>
</reference>
<dbReference type="PANTHER" id="PTHR38459">
    <property type="entry name" value="PROPHAGE BACTOPRENOL-LINKED GLUCOSE TRANSLOCASE HOMOLOG"/>
    <property type="match status" value="1"/>
</dbReference>
<evidence type="ECO:0000256" key="3">
    <source>
        <dbReference type="ARBA" id="ARBA00022692"/>
    </source>
</evidence>
<name>A0A8A4ZI94_9MICO</name>
<dbReference type="GO" id="GO:0005886">
    <property type="term" value="C:plasma membrane"/>
    <property type="evidence" value="ECO:0007669"/>
    <property type="project" value="TreeGrafter"/>
</dbReference>
<evidence type="ECO:0000313" key="9">
    <source>
        <dbReference type="Proteomes" id="UP000663937"/>
    </source>
</evidence>
<feature type="transmembrane region" description="Helical" evidence="6">
    <location>
        <begin position="32"/>
        <end position="54"/>
    </location>
</feature>
<evidence type="ECO:0000256" key="6">
    <source>
        <dbReference type="SAM" id="Phobius"/>
    </source>
</evidence>
<dbReference type="InterPro" id="IPR051401">
    <property type="entry name" value="GtrA_CellWall_Glycosyl"/>
</dbReference>
<feature type="transmembrane region" description="Helical" evidence="6">
    <location>
        <begin position="126"/>
        <end position="143"/>
    </location>
</feature>
<keyword evidence="5 6" id="KW-0472">Membrane</keyword>
<dbReference type="RefSeq" id="WP_227424562.1">
    <property type="nucleotide sequence ID" value="NZ_CP071868.1"/>
</dbReference>
<dbReference type="InterPro" id="IPR007267">
    <property type="entry name" value="GtrA_DPMS_TM"/>
</dbReference>
<dbReference type="PANTHER" id="PTHR38459:SF1">
    <property type="entry name" value="PROPHAGE BACTOPRENOL-LINKED GLUCOSE TRANSLOCASE HOMOLOG"/>
    <property type="match status" value="1"/>
</dbReference>
<organism evidence="8 9">
    <name type="scientific">Pengzhenrongella sicca</name>
    <dbReference type="NCBI Taxonomy" id="2819238"/>
    <lineage>
        <taxon>Bacteria</taxon>
        <taxon>Bacillati</taxon>
        <taxon>Actinomycetota</taxon>
        <taxon>Actinomycetes</taxon>
        <taxon>Micrococcales</taxon>
        <taxon>Pengzhenrongella</taxon>
    </lineage>
</organism>
<proteinExistence type="inferred from homology"/>
<comment type="subcellular location">
    <subcellularLocation>
        <location evidence="1">Membrane</location>
        <topology evidence="1">Multi-pass membrane protein</topology>
    </subcellularLocation>
</comment>
<keyword evidence="3 6" id="KW-0812">Transmembrane</keyword>
<feature type="transmembrane region" description="Helical" evidence="6">
    <location>
        <begin position="101"/>
        <end position="120"/>
    </location>
</feature>
<gene>
    <name evidence="8" type="ORF">J4E96_04305</name>
</gene>
<dbReference type="Proteomes" id="UP000663937">
    <property type="component" value="Chromosome"/>
</dbReference>
<keyword evidence="9" id="KW-1185">Reference proteome</keyword>
<feature type="transmembrane region" description="Helical" evidence="6">
    <location>
        <begin position="60"/>
        <end position="81"/>
    </location>
</feature>
<keyword evidence="4 6" id="KW-1133">Transmembrane helix</keyword>